<comment type="caution">
    <text evidence="1">The sequence shown here is derived from an EMBL/GenBank/DDBJ whole genome shotgun (WGS) entry which is preliminary data.</text>
</comment>
<dbReference type="EMBL" id="BKCJ011156505">
    <property type="protein sequence ID" value="GFC95781.1"/>
    <property type="molecule type" value="Genomic_DNA"/>
</dbReference>
<reference evidence="1" key="1">
    <citation type="journal article" date="2019" name="Sci. Rep.">
        <title>Draft genome of Tanacetum cinerariifolium, the natural source of mosquito coil.</title>
        <authorList>
            <person name="Yamashiro T."/>
            <person name="Shiraishi A."/>
            <person name="Satake H."/>
            <person name="Nakayama K."/>
        </authorList>
    </citation>
    <scope>NUCLEOTIDE SEQUENCE</scope>
</reference>
<sequence>ARVLTSMDAATVLAGGTDVPTGSGFIPTAGPPATVISTGSEVGPTASPIATKRKGKEVMIARDAEVARIHAEEELQEMIDSLDKSNETIAKYFQEYQDFASELPLEKRIKLISDLKREYYMAVIRSNLGWRVKDFKGMTFKEIEAKFAEVWKHVENFIPMGSKEETERLKRKGLNLKQEQVKK</sequence>
<proteinExistence type="predicted"/>
<accession>A0A699SE13</accession>
<gene>
    <name evidence="1" type="ORF">Tci_867751</name>
</gene>
<protein>
    <submittedName>
        <fullName evidence="1">Uncharacterized protein</fullName>
    </submittedName>
</protein>
<organism evidence="1">
    <name type="scientific">Tanacetum cinerariifolium</name>
    <name type="common">Dalmatian daisy</name>
    <name type="synonym">Chrysanthemum cinerariifolium</name>
    <dbReference type="NCBI Taxonomy" id="118510"/>
    <lineage>
        <taxon>Eukaryota</taxon>
        <taxon>Viridiplantae</taxon>
        <taxon>Streptophyta</taxon>
        <taxon>Embryophyta</taxon>
        <taxon>Tracheophyta</taxon>
        <taxon>Spermatophyta</taxon>
        <taxon>Magnoliopsida</taxon>
        <taxon>eudicotyledons</taxon>
        <taxon>Gunneridae</taxon>
        <taxon>Pentapetalae</taxon>
        <taxon>asterids</taxon>
        <taxon>campanulids</taxon>
        <taxon>Asterales</taxon>
        <taxon>Asteraceae</taxon>
        <taxon>Asteroideae</taxon>
        <taxon>Anthemideae</taxon>
        <taxon>Anthemidinae</taxon>
        <taxon>Tanacetum</taxon>
    </lineage>
</organism>
<name>A0A699SE13_TANCI</name>
<evidence type="ECO:0000313" key="1">
    <source>
        <dbReference type="EMBL" id="GFC95781.1"/>
    </source>
</evidence>
<feature type="non-terminal residue" evidence="1">
    <location>
        <position position="1"/>
    </location>
</feature>
<dbReference type="AlphaFoldDB" id="A0A699SE13"/>
<feature type="non-terminal residue" evidence="1">
    <location>
        <position position="183"/>
    </location>
</feature>